<dbReference type="AlphaFoldDB" id="A0A7X5UNF8"/>
<feature type="domain" description="Acyl-CoA dehydrogenase/oxidase C-terminal" evidence="5">
    <location>
        <begin position="221"/>
        <end position="323"/>
    </location>
</feature>
<keyword evidence="8" id="KW-1185">Reference proteome</keyword>
<evidence type="ECO:0000256" key="3">
    <source>
        <dbReference type="ARBA" id="ARBA00022630"/>
    </source>
</evidence>
<evidence type="ECO:0000256" key="4">
    <source>
        <dbReference type="ARBA" id="ARBA00022827"/>
    </source>
</evidence>
<dbReference type="PANTHER" id="PTHR43884:SF12">
    <property type="entry name" value="ISOVALERYL-COA DEHYDROGENASE, MITOCHONDRIAL-RELATED"/>
    <property type="match status" value="1"/>
</dbReference>
<protein>
    <submittedName>
        <fullName evidence="7">Alkylation response protein AidB-like acyl-CoA dehydrogenase</fullName>
    </submittedName>
</protein>
<dbReference type="Pfam" id="PF00441">
    <property type="entry name" value="Acyl-CoA_dh_1"/>
    <property type="match status" value="1"/>
</dbReference>
<dbReference type="PIRSF" id="PIRSF016578">
    <property type="entry name" value="HsaA"/>
    <property type="match status" value="1"/>
</dbReference>
<comment type="caution">
    <text evidence="7">The sequence shown here is derived from an EMBL/GenBank/DDBJ whole genome shotgun (WGS) entry which is preliminary data.</text>
</comment>
<dbReference type="PANTHER" id="PTHR43884">
    <property type="entry name" value="ACYL-COA DEHYDROGENASE"/>
    <property type="match status" value="1"/>
</dbReference>
<keyword evidence="4" id="KW-0274">FAD</keyword>
<dbReference type="InterPro" id="IPR009100">
    <property type="entry name" value="AcylCoA_DH/oxidase_NM_dom_sf"/>
</dbReference>
<name>A0A7X5UNF8_9PSEU</name>
<evidence type="ECO:0000313" key="7">
    <source>
        <dbReference type="EMBL" id="NIJ11238.1"/>
    </source>
</evidence>
<gene>
    <name evidence="7" type="ORF">FHU38_001582</name>
</gene>
<accession>A0A7X5UNF8</accession>
<reference evidence="7 8" key="1">
    <citation type="submission" date="2020-03" db="EMBL/GenBank/DDBJ databases">
        <title>Sequencing the genomes of 1000 actinobacteria strains.</title>
        <authorList>
            <person name="Klenk H.-P."/>
        </authorList>
    </citation>
    <scope>NUCLEOTIDE SEQUENCE [LARGE SCALE GENOMIC DNA]</scope>
    <source>
        <strain evidence="7 8">DSM 45685</strain>
    </source>
</reference>
<dbReference type="InterPro" id="IPR037069">
    <property type="entry name" value="AcylCoA_DH/ox_N_sf"/>
</dbReference>
<dbReference type="GO" id="GO:0050660">
    <property type="term" value="F:flavin adenine dinucleotide binding"/>
    <property type="evidence" value="ECO:0007669"/>
    <property type="project" value="InterPro"/>
</dbReference>
<dbReference type="InterPro" id="IPR036250">
    <property type="entry name" value="AcylCo_DH-like_C"/>
</dbReference>
<keyword evidence="3" id="KW-0285">Flavoprotein</keyword>
<evidence type="ECO:0000256" key="2">
    <source>
        <dbReference type="ARBA" id="ARBA00009347"/>
    </source>
</evidence>
<dbReference type="SUPFAM" id="SSF56645">
    <property type="entry name" value="Acyl-CoA dehydrogenase NM domain-like"/>
    <property type="match status" value="1"/>
</dbReference>
<proteinExistence type="inferred from homology"/>
<dbReference type="Gene3D" id="1.20.140.10">
    <property type="entry name" value="Butyryl-CoA Dehydrogenase, subunit A, domain 3"/>
    <property type="match status" value="1"/>
</dbReference>
<comment type="similarity">
    <text evidence="2">Belongs to the acyl-CoA dehydrogenase family.</text>
</comment>
<evidence type="ECO:0000313" key="8">
    <source>
        <dbReference type="Proteomes" id="UP000545493"/>
    </source>
</evidence>
<dbReference type="RefSeq" id="WP_167168260.1">
    <property type="nucleotide sequence ID" value="NZ_JAAOYM010000001.1"/>
</dbReference>
<dbReference type="Proteomes" id="UP000545493">
    <property type="component" value="Unassembled WGS sequence"/>
</dbReference>
<evidence type="ECO:0000256" key="1">
    <source>
        <dbReference type="ARBA" id="ARBA00001974"/>
    </source>
</evidence>
<sequence>MTGGCDALARAVDDVVAPAAREVDKRARFPRAGLAGLAGAGVLGCTVPRALGGGGRTLREAADIVVRVAASCASTATVLQTHLTAVAVLAEHGPARLLREVAGGGHLLSCVMDPLGTLPGEAVGRGHVVDLYGQAPWVVGAGEADSLVWSVAERLYLVPSTAPGLFVPERGELLGLRGTSATALLADPVTVPRDNLLTTRATDTVHGIAFPWFTVLGAAVSLGIMDSAIAATARAVRGAGPAPAVLSELARMTVRADSVRGMFLEAAYAERDSARDRQRLLALRAAATQTAVGVTDSAMKVCQSAAPRGMAEVERQFRDARAAYAVPPTPDTALEHLGSVLYGD</sequence>
<dbReference type="Pfam" id="PF02771">
    <property type="entry name" value="Acyl-CoA_dh_N"/>
    <property type="match status" value="1"/>
</dbReference>
<organism evidence="7 8">
    <name type="scientific">Saccharomonospora amisosensis</name>
    <dbReference type="NCBI Taxonomy" id="1128677"/>
    <lineage>
        <taxon>Bacteria</taxon>
        <taxon>Bacillati</taxon>
        <taxon>Actinomycetota</taxon>
        <taxon>Actinomycetes</taxon>
        <taxon>Pseudonocardiales</taxon>
        <taxon>Pseudonocardiaceae</taxon>
        <taxon>Saccharomonospora</taxon>
    </lineage>
</organism>
<dbReference type="InterPro" id="IPR013786">
    <property type="entry name" value="AcylCoA_DH/ox_N"/>
</dbReference>
<dbReference type="EMBL" id="JAAOYM010000001">
    <property type="protein sequence ID" value="NIJ11238.1"/>
    <property type="molecule type" value="Genomic_DNA"/>
</dbReference>
<comment type="cofactor">
    <cofactor evidence="1">
        <name>FAD</name>
        <dbReference type="ChEBI" id="CHEBI:57692"/>
    </cofactor>
</comment>
<evidence type="ECO:0000259" key="6">
    <source>
        <dbReference type="Pfam" id="PF02771"/>
    </source>
</evidence>
<dbReference type="SUPFAM" id="SSF47203">
    <property type="entry name" value="Acyl-CoA dehydrogenase C-terminal domain-like"/>
    <property type="match status" value="1"/>
</dbReference>
<dbReference type="Gene3D" id="1.10.540.10">
    <property type="entry name" value="Acyl-CoA dehydrogenase/oxidase, N-terminal domain"/>
    <property type="match status" value="1"/>
</dbReference>
<feature type="domain" description="Acyl-CoA dehydrogenase/oxidase N-terminal" evidence="6">
    <location>
        <begin position="7"/>
        <end position="94"/>
    </location>
</feature>
<evidence type="ECO:0000259" key="5">
    <source>
        <dbReference type="Pfam" id="PF00441"/>
    </source>
</evidence>
<dbReference type="GO" id="GO:0003995">
    <property type="term" value="F:acyl-CoA dehydrogenase activity"/>
    <property type="evidence" value="ECO:0007669"/>
    <property type="project" value="TreeGrafter"/>
</dbReference>
<dbReference type="InterPro" id="IPR009075">
    <property type="entry name" value="AcylCo_DH/oxidase_C"/>
</dbReference>